<evidence type="ECO:0000313" key="2">
    <source>
        <dbReference type="EnsemblPlants" id="AET2Gv20755000.4"/>
    </source>
</evidence>
<feature type="transmembrane region" description="Helical" evidence="1">
    <location>
        <begin position="6"/>
        <end position="25"/>
    </location>
</feature>
<organism evidence="2 3">
    <name type="scientific">Aegilops tauschii subsp. strangulata</name>
    <name type="common">Goatgrass</name>
    <dbReference type="NCBI Taxonomy" id="200361"/>
    <lineage>
        <taxon>Eukaryota</taxon>
        <taxon>Viridiplantae</taxon>
        <taxon>Streptophyta</taxon>
        <taxon>Embryophyta</taxon>
        <taxon>Tracheophyta</taxon>
        <taxon>Spermatophyta</taxon>
        <taxon>Magnoliopsida</taxon>
        <taxon>Liliopsida</taxon>
        <taxon>Poales</taxon>
        <taxon>Poaceae</taxon>
        <taxon>BOP clade</taxon>
        <taxon>Pooideae</taxon>
        <taxon>Triticodae</taxon>
        <taxon>Triticeae</taxon>
        <taxon>Triticinae</taxon>
        <taxon>Aegilops</taxon>
    </lineage>
</organism>
<dbReference type="Gramene" id="AET2Gv20755000.4">
    <property type="protein sequence ID" value="AET2Gv20755000.4"/>
    <property type="gene ID" value="AET2Gv20755000"/>
</dbReference>
<evidence type="ECO:0000256" key="1">
    <source>
        <dbReference type="SAM" id="Phobius"/>
    </source>
</evidence>
<keyword evidence="1" id="KW-0472">Membrane</keyword>
<keyword evidence="1" id="KW-1133">Transmembrane helix</keyword>
<reference evidence="3" key="1">
    <citation type="journal article" date="2014" name="Science">
        <title>Ancient hybridizations among the ancestral genomes of bread wheat.</title>
        <authorList>
            <consortium name="International Wheat Genome Sequencing Consortium,"/>
            <person name="Marcussen T."/>
            <person name="Sandve S.R."/>
            <person name="Heier L."/>
            <person name="Spannagl M."/>
            <person name="Pfeifer M."/>
            <person name="Jakobsen K.S."/>
            <person name="Wulff B.B."/>
            <person name="Steuernagel B."/>
            <person name="Mayer K.F."/>
            <person name="Olsen O.A."/>
        </authorList>
    </citation>
    <scope>NUCLEOTIDE SEQUENCE [LARGE SCALE GENOMIC DNA]</scope>
    <source>
        <strain evidence="3">cv. AL8/78</strain>
    </source>
</reference>
<proteinExistence type="predicted"/>
<accession>A0A453C729</accession>
<reference evidence="2" key="4">
    <citation type="submission" date="2019-03" db="UniProtKB">
        <authorList>
            <consortium name="EnsemblPlants"/>
        </authorList>
    </citation>
    <scope>IDENTIFICATION</scope>
</reference>
<dbReference type="Proteomes" id="UP000015105">
    <property type="component" value="Chromosome 2D"/>
</dbReference>
<keyword evidence="3" id="KW-1185">Reference proteome</keyword>
<reference evidence="2" key="3">
    <citation type="journal article" date="2017" name="Nature">
        <title>Genome sequence of the progenitor of the wheat D genome Aegilops tauschii.</title>
        <authorList>
            <person name="Luo M.C."/>
            <person name="Gu Y.Q."/>
            <person name="Puiu D."/>
            <person name="Wang H."/>
            <person name="Twardziok S.O."/>
            <person name="Deal K.R."/>
            <person name="Huo N."/>
            <person name="Zhu T."/>
            <person name="Wang L."/>
            <person name="Wang Y."/>
            <person name="McGuire P.E."/>
            <person name="Liu S."/>
            <person name="Long H."/>
            <person name="Ramasamy R.K."/>
            <person name="Rodriguez J.C."/>
            <person name="Van S.L."/>
            <person name="Yuan L."/>
            <person name="Wang Z."/>
            <person name="Xia Z."/>
            <person name="Xiao L."/>
            <person name="Anderson O.D."/>
            <person name="Ouyang S."/>
            <person name="Liang Y."/>
            <person name="Zimin A.V."/>
            <person name="Pertea G."/>
            <person name="Qi P."/>
            <person name="Bennetzen J.L."/>
            <person name="Dai X."/>
            <person name="Dawson M.W."/>
            <person name="Muller H.G."/>
            <person name="Kugler K."/>
            <person name="Rivarola-Duarte L."/>
            <person name="Spannagl M."/>
            <person name="Mayer K.F.X."/>
            <person name="Lu F.H."/>
            <person name="Bevan M.W."/>
            <person name="Leroy P."/>
            <person name="Li P."/>
            <person name="You F.M."/>
            <person name="Sun Q."/>
            <person name="Liu Z."/>
            <person name="Lyons E."/>
            <person name="Wicker T."/>
            <person name="Salzberg S.L."/>
            <person name="Devos K.M."/>
            <person name="Dvorak J."/>
        </authorList>
    </citation>
    <scope>NUCLEOTIDE SEQUENCE [LARGE SCALE GENOMIC DNA]</scope>
    <source>
        <strain evidence="2">cv. AL8/78</strain>
    </source>
</reference>
<dbReference type="EnsemblPlants" id="AET2Gv20755000.4">
    <property type="protein sequence ID" value="AET2Gv20755000.4"/>
    <property type="gene ID" value="AET2Gv20755000"/>
</dbReference>
<name>A0A453C729_AEGTS</name>
<dbReference type="AlphaFoldDB" id="A0A453C729"/>
<reference evidence="3" key="2">
    <citation type="journal article" date="2017" name="Nat. Plants">
        <title>The Aegilops tauschii genome reveals multiple impacts of transposons.</title>
        <authorList>
            <person name="Zhao G."/>
            <person name="Zou C."/>
            <person name="Li K."/>
            <person name="Wang K."/>
            <person name="Li T."/>
            <person name="Gao L."/>
            <person name="Zhang X."/>
            <person name="Wang H."/>
            <person name="Yang Z."/>
            <person name="Liu X."/>
            <person name="Jiang W."/>
            <person name="Mao L."/>
            <person name="Kong X."/>
            <person name="Jiao Y."/>
            <person name="Jia J."/>
        </authorList>
    </citation>
    <scope>NUCLEOTIDE SEQUENCE [LARGE SCALE GENOMIC DNA]</scope>
    <source>
        <strain evidence="3">cv. AL8/78</strain>
    </source>
</reference>
<protein>
    <submittedName>
        <fullName evidence="2">Uncharacterized protein</fullName>
    </submittedName>
</protein>
<reference evidence="2" key="5">
    <citation type="journal article" date="2021" name="G3 (Bethesda)">
        <title>Aegilops tauschii genome assembly Aet v5.0 features greater sequence contiguity and improved annotation.</title>
        <authorList>
            <person name="Wang L."/>
            <person name="Zhu T."/>
            <person name="Rodriguez J.C."/>
            <person name="Deal K.R."/>
            <person name="Dubcovsky J."/>
            <person name="McGuire P.E."/>
            <person name="Lux T."/>
            <person name="Spannagl M."/>
            <person name="Mayer K.F.X."/>
            <person name="Baldrich P."/>
            <person name="Meyers B.C."/>
            <person name="Huo N."/>
            <person name="Gu Y.Q."/>
            <person name="Zhou H."/>
            <person name="Devos K.M."/>
            <person name="Bennetzen J.L."/>
            <person name="Unver T."/>
            <person name="Budak H."/>
            <person name="Gulick P.J."/>
            <person name="Galiba G."/>
            <person name="Kalapos B."/>
            <person name="Nelson D.R."/>
            <person name="Li P."/>
            <person name="You F.M."/>
            <person name="Luo M.C."/>
            <person name="Dvorak J."/>
        </authorList>
    </citation>
    <scope>NUCLEOTIDE SEQUENCE [LARGE SCALE GENOMIC DNA]</scope>
    <source>
        <strain evidence="2">cv. AL8/78</strain>
    </source>
</reference>
<sequence length="61" mass="6961">VLPFQISLTLLVVYLFVLFLLFSIIPNTEVHIQFSSNVFVGVGKRPFACPKKRNRGAVRRN</sequence>
<evidence type="ECO:0000313" key="3">
    <source>
        <dbReference type="Proteomes" id="UP000015105"/>
    </source>
</evidence>
<keyword evidence="1" id="KW-0812">Transmembrane</keyword>